<dbReference type="SMART" id="SM00710">
    <property type="entry name" value="PbH1"/>
    <property type="match status" value="3"/>
</dbReference>
<evidence type="ECO:0000313" key="3">
    <source>
        <dbReference type="EMBL" id="PZX17423.1"/>
    </source>
</evidence>
<name>A0A2W7NCR9_9BACT</name>
<gene>
    <name evidence="3" type="ORF">LX69_01473</name>
</gene>
<dbReference type="AlphaFoldDB" id="A0A2W7NCR9"/>
<evidence type="ECO:0000313" key="4">
    <source>
        <dbReference type="Proteomes" id="UP000249239"/>
    </source>
</evidence>
<evidence type="ECO:0000256" key="1">
    <source>
        <dbReference type="SAM" id="SignalP"/>
    </source>
</evidence>
<reference evidence="3 4" key="1">
    <citation type="submission" date="2018-06" db="EMBL/GenBank/DDBJ databases">
        <title>Genomic Encyclopedia of Archaeal and Bacterial Type Strains, Phase II (KMG-II): from individual species to whole genera.</title>
        <authorList>
            <person name="Goeker M."/>
        </authorList>
    </citation>
    <scope>NUCLEOTIDE SEQUENCE [LARGE SCALE GENOMIC DNA]</scope>
    <source>
        <strain evidence="3 4">DSM 6779</strain>
    </source>
</reference>
<feature type="chain" id="PRO_5016138635" evidence="1">
    <location>
        <begin position="20"/>
        <end position="413"/>
    </location>
</feature>
<keyword evidence="1" id="KW-0732">Signal</keyword>
<dbReference type="Proteomes" id="UP000249239">
    <property type="component" value="Unassembled WGS sequence"/>
</dbReference>
<dbReference type="EMBL" id="QKZK01000009">
    <property type="protein sequence ID" value="PZX17423.1"/>
    <property type="molecule type" value="Genomic_DNA"/>
</dbReference>
<comment type="caution">
    <text evidence="3">The sequence shown here is derived from an EMBL/GenBank/DDBJ whole genome shotgun (WGS) entry which is preliminary data.</text>
</comment>
<dbReference type="InterPro" id="IPR012334">
    <property type="entry name" value="Pectin_lyas_fold"/>
</dbReference>
<feature type="signal peptide" evidence="1">
    <location>
        <begin position="1"/>
        <end position="19"/>
    </location>
</feature>
<dbReference type="SUPFAM" id="SSF51126">
    <property type="entry name" value="Pectin lyase-like"/>
    <property type="match status" value="1"/>
</dbReference>
<protein>
    <submittedName>
        <fullName evidence="3">Parallel beta helix pectate lyase-like protein</fullName>
    </submittedName>
</protein>
<dbReference type="PROSITE" id="PS51257">
    <property type="entry name" value="PROKAR_LIPOPROTEIN"/>
    <property type="match status" value="1"/>
</dbReference>
<dbReference type="GO" id="GO:0016829">
    <property type="term" value="F:lyase activity"/>
    <property type="evidence" value="ECO:0007669"/>
    <property type="project" value="UniProtKB-KW"/>
</dbReference>
<accession>A0A2W7NCR9</accession>
<dbReference type="InterPro" id="IPR039448">
    <property type="entry name" value="Beta_helix"/>
</dbReference>
<dbReference type="InterPro" id="IPR006626">
    <property type="entry name" value="PbH1"/>
</dbReference>
<keyword evidence="4" id="KW-1185">Reference proteome</keyword>
<proteinExistence type="predicted"/>
<dbReference type="Pfam" id="PF13229">
    <property type="entry name" value="Beta_helix"/>
    <property type="match status" value="1"/>
</dbReference>
<organism evidence="3 4">
    <name type="scientific">Breznakibacter xylanolyticus</name>
    <dbReference type="NCBI Taxonomy" id="990"/>
    <lineage>
        <taxon>Bacteria</taxon>
        <taxon>Pseudomonadati</taxon>
        <taxon>Bacteroidota</taxon>
        <taxon>Bacteroidia</taxon>
        <taxon>Marinilabiliales</taxon>
        <taxon>Marinilabiliaceae</taxon>
        <taxon>Breznakibacter</taxon>
    </lineage>
</organism>
<dbReference type="InterPro" id="IPR011050">
    <property type="entry name" value="Pectin_lyase_fold/virulence"/>
</dbReference>
<dbReference type="Gene3D" id="2.160.20.10">
    <property type="entry name" value="Single-stranded right-handed beta-helix, Pectin lyase-like"/>
    <property type="match status" value="1"/>
</dbReference>
<sequence length="413" mass="44798">MIKLIPAFMMALLALTACEKNDSDQPNDATLSGGEVSGVWEKGSTITVNGHLVIPAGKSLTIEEGVTVLMNDTTLGQEILVYGNLYCKGTQANPVTITVPEELRREGSFPRLWGGIICAASCQELLMEYTHMAYTGYVTTETSPSVIAGLFKAEAGEGLPAVNFRNETNGKLVIRHCTFNNLGEDGLYLEGGNYIIEHNTFYTNGETGGDAVNLKSGSIADISYNLMYSPNTNAFKLSNSGDRTPQCAPVLYNNTIVNCGWRRPKVKGGGIWLEAGVNALAYNNLHVNRRFAVKFDEADERSVYDYNYYYGYTQECVDNFQPGVPDVVRGAHDVAGTKAGENDPMLVNYPLSNSQTATDFSTDWDFHLKASSPALTGATTNFTRHFGTNGLTLNGVTYQSSAPATHFGAFGQK</sequence>
<feature type="domain" description="Right handed beta helix" evidence="2">
    <location>
        <begin position="169"/>
        <end position="289"/>
    </location>
</feature>
<dbReference type="RefSeq" id="WP_221621300.1">
    <property type="nucleotide sequence ID" value="NZ_QKZK01000009.1"/>
</dbReference>
<evidence type="ECO:0000259" key="2">
    <source>
        <dbReference type="Pfam" id="PF13229"/>
    </source>
</evidence>
<keyword evidence="3" id="KW-0456">Lyase</keyword>